<evidence type="ECO:0000313" key="3">
    <source>
        <dbReference type="Proteomes" id="UP000642748"/>
    </source>
</evidence>
<gene>
    <name evidence="2" type="ORF">Raf01_37070</name>
</gene>
<proteinExistence type="predicted"/>
<protein>
    <submittedName>
        <fullName evidence="2">Uncharacterized protein</fullName>
    </submittedName>
</protein>
<feature type="transmembrane region" description="Helical" evidence="1">
    <location>
        <begin position="48"/>
        <end position="69"/>
    </location>
</feature>
<keyword evidence="1" id="KW-0472">Membrane</keyword>
<dbReference type="AlphaFoldDB" id="A0A8J3VQV9"/>
<name>A0A8J3VQV9_9ACTN</name>
<accession>A0A8J3VQV9</accession>
<dbReference type="RefSeq" id="WP_203919147.1">
    <property type="nucleotide sequence ID" value="NZ_BONZ01000034.1"/>
</dbReference>
<dbReference type="Proteomes" id="UP000642748">
    <property type="component" value="Unassembled WGS sequence"/>
</dbReference>
<comment type="caution">
    <text evidence="2">The sequence shown here is derived from an EMBL/GenBank/DDBJ whole genome shotgun (WGS) entry which is preliminary data.</text>
</comment>
<keyword evidence="1" id="KW-1133">Transmembrane helix</keyword>
<dbReference type="EMBL" id="BONZ01000034">
    <property type="protein sequence ID" value="GIH15535.1"/>
    <property type="molecule type" value="Genomic_DNA"/>
</dbReference>
<keyword evidence="1" id="KW-0812">Transmembrane</keyword>
<keyword evidence="3" id="KW-1185">Reference proteome</keyword>
<organism evidence="2 3">
    <name type="scientific">Rugosimonospora africana</name>
    <dbReference type="NCBI Taxonomy" id="556532"/>
    <lineage>
        <taxon>Bacteria</taxon>
        <taxon>Bacillati</taxon>
        <taxon>Actinomycetota</taxon>
        <taxon>Actinomycetes</taxon>
        <taxon>Micromonosporales</taxon>
        <taxon>Micromonosporaceae</taxon>
        <taxon>Rugosimonospora</taxon>
    </lineage>
</organism>
<evidence type="ECO:0000313" key="2">
    <source>
        <dbReference type="EMBL" id="GIH15535.1"/>
    </source>
</evidence>
<sequence>MSPRPGTLLTKIKDHNRYNGFLFSAVEFGVIAAVTAGLGVYFVVAHRWVPALVAIGLAVNCTPVAVLALRSRARHEPQIGYAGLASAETRRQIRAERPHLLRDTLTITGLTLIPYAAALRLLVERGRGAVTPGAGAREDA</sequence>
<feature type="transmembrane region" description="Helical" evidence="1">
    <location>
        <begin position="21"/>
        <end position="42"/>
    </location>
</feature>
<reference evidence="2" key="1">
    <citation type="submission" date="2021-01" db="EMBL/GenBank/DDBJ databases">
        <title>Whole genome shotgun sequence of Rugosimonospora africana NBRC 104875.</title>
        <authorList>
            <person name="Komaki H."/>
            <person name="Tamura T."/>
        </authorList>
    </citation>
    <scope>NUCLEOTIDE SEQUENCE</scope>
    <source>
        <strain evidence="2">NBRC 104875</strain>
    </source>
</reference>
<evidence type="ECO:0000256" key="1">
    <source>
        <dbReference type="SAM" id="Phobius"/>
    </source>
</evidence>